<feature type="region of interest" description="Disordered" evidence="1">
    <location>
        <begin position="312"/>
        <end position="342"/>
    </location>
</feature>
<feature type="region of interest" description="Disordered" evidence="1">
    <location>
        <begin position="721"/>
        <end position="749"/>
    </location>
</feature>
<dbReference type="Proteomes" id="UP000248857">
    <property type="component" value="Unassembled WGS sequence"/>
</dbReference>
<dbReference type="RefSeq" id="WP_110989094.1">
    <property type="nucleotide sequence ID" value="NZ_CAWNWM010000041.1"/>
</dbReference>
<feature type="region of interest" description="Disordered" evidence="1">
    <location>
        <begin position="918"/>
        <end position="955"/>
    </location>
</feature>
<evidence type="ECO:0000256" key="1">
    <source>
        <dbReference type="SAM" id="MobiDB-lite"/>
    </source>
</evidence>
<feature type="compositionally biased region" description="Polar residues" evidence="1">
    <location>
        <begin position="625"/>
        <end position="638"/>
    </location>
</feature>
<comment type="caution">
    <text evidence="3">The sequence shown here is derived from an EMBL/GenBank/DDBJ whole genome shotgun (WGS) entry which is preliminary data.</text>
</comment>
<feature type="region of interest" description="Disordered" evidence="1">
    <location>
        <begin position="618"/>
        <end position="638"/>
    </location>
</feature>
<sequence>MFERHTHPKRKQTQRLTLPLKLLLAVLFTGGNWLPALSVLAAPPAPGTVIRNQATGSFVNPVDSSTTNIESNEVVVRVAEVAGITVSSSTTPTEAPSNVSGAGSQQGNGVINPGDVVYFTYTITNIGNDPTQFFIPGAPSAVTNGALQGNIEIIGFDPDGAGSTAATDLSSSPVTIPTAGATTGALTIPGLTGGSLPASGVLTVRVPIKVSTSASMGDQVTIVLGDTTPTDQQNQPFVDGGNNRDLYTQDNSGTDNGDANGDPINGDATNHRQEASASQQATVNETIDFGDAPDTYGDASHEVTALYLGSVAPDGEADTQPGPGADGDDNNGTDDEDGVTSFPALDETTTAYSLTATINNGSSNPANVFAWIDFDRDGQFDEDERATVDSDTIALDGSGQVPSNTNGTVKLKWSSIGSNGLDIQDGASYVRVRVTQDDLDVNTNETTNQDDASVGAASDGEVEDYAVAIAAASTPVGPACIAQANTTFNSANFPLNQALQGSTIPLPTPLTFNNGSLSFNTELSGSAAFNAGIQVQNDPAPGFGPHLFVQSNNSNSFLNTNNQATYVFSFPTPVTDFAMVAGGLNNDDGTYIIATLRGVPVQITAANFSNLSTGMSFRDEDGDGQSDTVVSQNQDNDPGVITNTYNLSIPGPIDEIRVVTGKEDNNGGNVTLGFLSIEYCADPDYGDAPLTYDDTTGDGTLNSSDTPAQHTISSTLHLGATRPDAEAAPQSSAAANGDDAVNTPAVDDEDGITTFPVLEQTDTSYSLTTTVNNTNNVPANVYAWIDFDRDGEFDEDERAADATVAANSTNAPVNLSWSNIGSSGPDITAGASYVRVRVTTEDLDSSADTTNRDDASVGSALDGEVEDYGVTITAAAANDPNLLLVKRITRVNGQTTNGSTDLDVYVNAPDYPYDDNDLDNPAPNPIDTENWPNTPNSNTSGFLRGQTNGGETQPGDEVEYTIYFLSDGSQDAEDVQFCDRIPNSQTFVPDTFNAVTPAPGGGAGANRGILVEYDGDTFSFSNDNDGDTAQFFPPGAVLPDVCSNVPNQSEDNGAVVVNLGTIPHANSPGTPNDSFGLIRFRAVVK</sequence>
<evidence type="ECO:0000313" key="4">
    <source>
        <dbReference type="Proteomes" id="UP000248857"/>
    </source>
</evidence>
<feature type="domain" description="GEVED" evidence="2">
    <location>
        <begin position="368"/>
        <end position="467"/>
    </location>
</feature>
<feature type="domain" description="GEVED" evidence="2">
    <location>
        <begin position="780"/>
        <end position="871"/>
    </location>
</feature>
<accession>A0A2W1JN77</accession>
<feature type="compositionally biased region" description="Polar residues" evidence="1">
    <location>
        <begin position="245"/>
        <end position="257"/>
    </location>
</feature>
<dbReference type="AlphaFoldDB" id="A0A2W1JN77"/>
<gene>
    <name evidence="3" type="ORF">C1752_13892</name>
</gene>
<dbReference type="InterPro" id="IPR047589">
    <property type="entry name" value="DUF11_rpt"/>
</dbReference>
<dbReference type="EMBL" id="PQWO01000041">
    <property type="protein sequence ID" value="PZD70357.1"/>
    <property type="molecule type" value="Genomic_DNA"/>
</dbReference>
<organism evidence="3 4">
    <name type="scientific">Acaryochloris thomasi RCC1774</name>
    <dbReference type="NCBI Taxonomy" id="1764569"/>
    <lineage>
        <taxon>Bacteria</taxon>
        <taxon>Bacillati</taxon>
        <taxon>Cyanobacteriota</taxon>
        <taxon>Cyanophyceae</taxon>
        <taxon>Acaryochloridales</taxon>
        <taxon>Acaryochloridaceae</taxon>
        <taxon>Acaryochloris</taxon>
        <taxon>Acaryochloris thomasi</taxon>
    </lineage>
</organism>
<feature type="compositionally biased region" description="Polar residues" evidence="1">
    <location>
        <begin position="930"/>
        <end position="951"/>
    </location>
</feature>
<reference evidence="3 4" key="1">
    <citation type="journal article" date="2018" name="Sci. Rep.">
        <title>A novel species of the marine cyanobacterium Acaryochloris with a unique pigment content and lifestyle.</title>
        <authorList>
            <person name="Partensky F."/>
            <person name="Six C."/>
            <person name="Ratin M."/>
            <person name="Garczarek L."/>
            <person name="Vaulot D."/>
            <person name="Probert I."/>
            <person name="Calteau A."/>
            <person name="Gourvil P."/>
            <person name="Marie D."/>
            <person name="Grebert T."/>
            <person name="Bouchier C."/>
            <person name="Le Panse S."/>
            <person name="Gachenot M."/>
            <person name="Rodriguez F."/>
            <person name="Garrido J.L."/>
        </authorList>
    </citation>
    <scope>NUCLEOTIDE SEQUENCE [LARGE SCALE GENOMIC DNA]</scope>
    <source>
        <strain evidence="3 4">RCC1774</strain>
    </source>
</reference>
<keyword evidence="4" id="KW-1185">Reference proteome</keyword>
<evidence type="ECO:0000259" key="2">
    <source>
        <dbReference type="Pfam" id="PF20009"/>
    </source>
</evidence>
<proteinExistence type="predicted"/>
<feature type="compositionally biased region" description="Acidic residues" evidence="1">
    <location>
        <begin position="326"/>
        <end position="338"/>
    </location>
</feature>
<feature type="region of interest" description="Disordered" evidence="1">
    <location>
        <begin position="87"/>
        <end position="107"/>
    </location>
</feature>
<dbReference type="Pfam" id="PF20009">
    <property type="entry name" value="GEVED"/>
    <property type="match status" value="2"/>
</dbReference>
<feature type="compositionally biased region" description="Low complexity" evidence="1">
    <location>
        <begin position="726"/>
        <end position="735"/>
    </location>
</feature>
<feature type="compositionally biased region" description="Polar residues" evidence="1">
    <location>
        <begin position="227"/>
        <end position="236"/>
    </location>
</feature>
<feature type="region of interest" description="Disordered" evidence="1">
    <location>
        <begin position="226"/>
        <end position="281"/>
    </location>
</feature>
<name>A0A2W1JN77_9CYAN</name>
<evidence type="ECO:0000313" key="3">
    <source>
        <dbReference type="EMBL" id="PZD70357.1"/>
    </source>
</evidence>
<dbReference type="InterPro" id="IPR045474">
    <property type="entry name" value="GEVED"/>
</dbReference>
<protein>
    <recommendedName>
        <fullName evidence="2">GEVED domain-containing protein</fullName>
    </recommendedName>
</protein>
<dbReference type="NCBIfam" id="TIGR01451">
    <property type="entry name" value="B_ant_repeat"/>
    <property type="match status" value="1"/>
</dbReference>
<dbReference type="OrthoDB" id="6074739at2"/>